<evidence type="ECO:0000313" key="2">
    <source>
        <dbReference type="EMBL" id="ORC86261.1"/>
    </source>
</evidence>
<reference evidence="2 3" key="1">
    <citation type="submission" date="2017-03" db="EMBL/GenBank/DDBJ databases">
        <title>An alternative strategy for trypanosome survival in the mammalian bloodstream revealed through genome and transcriptome analysis of the ubiquitous bovine parasite Trypanosoma (Megatrypanum) theileri.</title>
        <authorList>
            <person name="Kelly S."/>
            <person name="Ivens A."/>
            <person name="Mott A."/>
            <person name="O'Neill E."/>
            <person name="Emms D."/>
            <person name="Macleod O."/>
            <person name="Voorheis P."/>
            <person name="Matthews J."/>
            <person name="Matthews K."/>
            <person name="Carrington M."/>
        </authorList>
    </citation>
    <scope>NUCLEOTIDE SEQUENCE [LARGE SCALE GENOMIC DNA]</scope>
    <source>
        <strain evidence="2">Edinburgh</strain>
    </source>
</reference>
<evidence type="ECO:0000256" key="1">
    <source>
        <dbReference type="SAM" id="MobiDB-lite"/>
    </source>
</evidence>
<dbReference type="RefSeq" id="XP_028880327.1">
    <property type="nucleotide sequence ID" value="XM_029028300.1"/>
</dbReference>
<comment type="caution">
    <text evidence="2">The sequence shown here is derived from an EMBL/GenBank/DDBJ whole genome shotgun (WGS) entry which is preliminary data.</text>
</comment>
<dbReference type="AlphaFoldDB" id="A0A1X0NNT6"/>
<dbReference type="OrthoDB" id="273650at2759"/>
<protein>
    <submittedName>
        <fullName evidence="2">Uncharacterized protein</fullName>
    </submittedName>
</protein>
<dbReference type="VEuPathDB" id="TriTrypDB:TM35_000291430"/>
<feature type="compositionally biased region" description="Low complexity" evidence="1">
    <location>
        <begin position="354"/>
        <end position="377"/>
    </location>
</feature>
<organism evidence="2 3">
    <name type="scientific">Trypanosoma theileri</name>
    <dbReference type="NCBI Taxonomy" id="67003"/>
    <lineage>
        <taxon>Eukaryota</taxon>
        <taxon>Discoba</taxon>
        <taxon>Euglenozoa</taxon>
        <taxon>Kinetoplastea</taxon>
        <taxon>Metakinetoplastina</taxon>
        <taxon>Trypanosomatida</taxon>
        <taxon>Trypanosomatidae</taxon>
        <taxon>Trypanosoma</taxon>
    </lineage>
</organism>
<sequence length="389" mass="42521">MFRLSGWRLAALVSSSSPLFQKSKTSSELKESLTPQVATRRVGTVMSFMHRRGYGFLRETELSTIKKEGLHASSTSTAADAIRNKGSESTGNNTAGVSFFFPRSSLDGGFYLTEGQTVSFDVRDIEPSQKLKARLASEKSSVVTTTTTTTSMESESEGSKSLSVAHRIRLYDTVTGKEKPVTPITLYGYVENWDSLAGTGVIAELDLSGSLHDDAPRFTVSLEDLDLAGRAELRRGRYVRFCLEAGDRTAARRVIIDRSAEQKHAAQRLPNTAENSTDDEKRHYGTVREVVEGRFGFVVLDETGESIFFHMSNAENGVKPGDTVSFALFEMTQGKHVGKRACVGVKRCLTKPPSSLSSSTAGGRNNNNGKKSKAAQNLDDDDDEFELLD</sequence>
<evidence type="ECO:0000313" key="3">
    <source>
        <dbReference type="Proteomes" id="UP000192257"/>
    </source>
</evidence>
<dbReference type="SUPFAM" id="SSF50249">
    <property type="entry name" value="Nucleic acid-binding proteins"/>
    <property type="match status" value="1"/>
</dbReference>
<gene>
    <name evidence="2" type="ORF">TM35_000291430</name>
</gene>
<dbReference type="Gene3D" id="2.40.50.140">
    <property type="entry name" value="Nucleic acid-binding proteins"/>
    <property type="match status" value="2"/>
</dbReference>
<proteinExistence type="predicted"/>
<feature type="compositionally biased region" description="Acidic residues" evidence="1">
    <location>
        <begin position="378"/>
        <end position="389"/>
    </location>
</feature>
<dbReference type="Proteomes" id="UP000192257">
    <property type="component" value="Unassembled WGS sequence"/>
</dbReference>
<dbReference type="InterPro" id="IPR012340">
    <property type="entry name" value="NA-bd_OB-fold"/>
</dbReference>
<dbReference type="GeneID" id="39988080"/>
<keyword evidence="3" id="KW-1185">Reference proteome</keyword>
<accession>A0A1X0NNT6</accession>
<dbReference type="EMBL" id="NBCO01000029">
    <property type="protein sequence ID" value="ORC86261.1"/>
    <property type="molecule type" value="Genomic_DNA"/>
</dbReference>
<feature type="region of interest" description="Disordered" evidence="1">
    <location>
        <begin position="352"/>
        <end position="389"/>
    </location>
</feature>
<feature type="region of interest" description="Disordered" evidence="1">
    <location>
        <begin position="140"/>
        <end position="159"/>
    </location>
</feature>
<name>A0A1X0NNT6_9TRYP</name>